<feature type="region of interest" description="Disordered" evidence="2">
    <location>
        <begin position="284"/>
        <end position="306"/>
    </location>
</feature>
<proteinExistence type="predicted"/>
<keyword evidence="1" id="KW-0175">Coiled coil</keyword>
<evidence type="ECO:0000313" key="4">
    <source>
        <dbReference type="EMBL" id="KAK3245929.1"/>
    </source>
</evidence>
<feature type="region of interest" description="Disordered" evidence="2">
    <location>
        <begin position="434"/>
        <end position="455"/>
    </location>
</feature>
<evidence type="ECO:0000313" key="5">
    <source>
        <dbReference type="Proteomes" id="UP001190700"/>
    </source>
</evidence>
<dbReference type="InterPro" id="IPR056748">
    <property type="entry name" value="VPS13-like_C"/>
</dbReference>
<comment type="caution">
    <text evidence="4">The sequence shown here is derived from an EMBL/GenBank/DDBJ whole genome shotgun (WGS) entry which is preliminary data.</text>
</comment>
<feature type="coiled-coil region" evidence="1">
    <location>
        <begin position="306"/>
        <end position="338"/>
    </location>
</feature>
<evidence type="ECO:0000259" key="3">
    <source>
        <dbReference type="Pfam" id="PF25037"/>
    </source>
</evidence>
<feature type="compositionally biased region" description="Low complexity" evidence="2">
    <location>
        <begin position="387"/>
        <end position="399"/>
    </location>
</feature>
<evidence type="ECO:0000256" key="1">
    <source>
        <dbReference type="SAM" id="Coils"/>
    </source>
</evidence>
<dbReference type="PANTHER" id="PTHR47553">
    <property type="entry name" value="MYOSIN-11"/>
    <property type="match status" value="1"/>
</dbReference>
<feature type="non-terminal residue" evidence="4">
    <location>
        <position position="455"/>
    </location>
</feature>
<dbReference type="EMBL" id="LGRX02030248">
    <property type="protein sequence ID" value="KAK3245929.1"/>
    <property type="molecule type" value="Genomic_DNA"/>
</dbReference>
<dbReference type="Pfam" id="PF25037">
    <property type="entry name" value="VPS13_C"/>
    <property type="match status" value="1"/>
</dbReference>
<keyword evidence="5" id="KW-1185">Reference proteome</keyword>
<feature type="domain" description="Intermembrane lipid transfer protein VPS13-like C-terminal" evidence="3">
    <location>
        <begin position="14"/>
        <end position="101"/>
    </location>
</feature>
<sequence length="455" mass="47792">MSGSSHPAPEKVREGLNLLAQCEGGRFSTERYVFHTQPCKSNGKDRFIVVTDHSAFVLKEPTWAQSTLFNRGSPWVLDWRVVLSNIAQVKAMSTRITLRFVDPIKKADGTPGHKNLSVLCRQTEVVLTKAALEGSMSPAELPSAPNAGGAPSTAALGGAAGGAVKVASMVPLPPLSDSEVVEQVRELKLQALELKRKGDIEGAQRVYQHARSLQSMHAAKAAEPPPVDAAAEKLRQEKKKKESEEAALIAELGTLTSGAVDGLPASSRTLSPEEELRLMEQQAGIAAPSNRGGGFSRGSPADGGRARQLKAQALALRKEGKQEEARAMLRQAKELEQAALVAQAAPGEGMGEGGEDADLLAQLAAIEAEVRGGGGGGGLAPAREQQPAASAEPTESPEALIAQAQEARAEAVDLRRAGMMGEARAALRRAKDLTAQAEALEQNPPEARRPAAGAQ</sequence>
<dbReference type="PANTHER" id="PTHR47553:SF1">
    <property type="entry name" value="RING_FYVE_PHD ZINC FINGER SUPERFAMILY PROTEIN"/>
    <property type="match status" value="1"/>
</dbReference>
<dbReference type="Proteomes" id="UP001190700">
    <property type="component" value="Unassembled WGS sequence"/>
</dbReference>
<accession>A0AAE0C1A1</accession>
<organism evidence="4 5">
    <name type="scientific">Cymbomonas tetramitiformis</name>
    <dbReference type="NCBI Taxonomy" id="36881"/>
    <lineage>
        <taxon>Eukaryota</taxon>
        <taxon>Viridiplantae</taxon>
        <taxon>Chlorophyta</taxon>
        <taxon>Pyramimonadophyceae</taxon>
        <taxon>Pyramimonadales</taxon>
        <taxon>Pyramimonadaceae</taxon>
        <taxon>Cymbomonas</taxon>
    </lineage>
</organism>
<protein>
    <recommendedName>
        <fullName evidence="3">Intermembrane lipid transfer protein VPS13-like C-terminal domain-containing protein</fullName>
    </recommendedName>
</protein>
<gene>
    <name evidence="4" type="ORF">CYMTET_44522</name>
</gene>
<evidence type="ECO:0000256" key="2">
    <source>
        <dbReference type="SAM" id="MobiDB-lite"/>
    </source>
</evidence>
<reference evidence="4 5" key="1">
    <citation type="journal article" date="2015" name="Genome Biol. Evol.">
        <title>Comparative Genomics of a Bacterivorous Green Alga Reveals Evolutionary Causalities and Consequences of Phago-Mixotrophic Mode of Nutrition.</title>
        <authorList>
            <person name="Burns J.A."/>
            <person name="Paasch A."/>
            <person name="Narechania A."/>
            <person name="Kim E."/>
        </authorList>
    </citation>
    <scope>NUCLEOTIDE SEQUENCE [LARGE SCALE GENOMIC DNA]</scope>
    <source>
        <strain evidence="4 5">PLY_AMNH</strain>
    </source>
</reference>
<feature type="region of interest" description="Disordered" evidence="2">
    <location>
        <begin position="372"/>
        <end position="413"/>
    </location>
</feature>
<name>A0AAE0C1A1_9CHLO</name>
<dbReference type="AlphaFoldDB" id="A0AAE0C1A1"/>